<dbReference type="InterPro" id="IPR029016">
    <property type="entry name" value="GAF-like_dom_sf"/>
</dbReference>
<evidence type="ECO:0000256" key="1">
    <source>
        <dbReference type="ARBA" id="ARBA00022679"/>
    </source>
</evidence>
<dbReference type="InterPro" id="IPR012074">
    <property type="entry name" value="GAF_ANTAR"/>
</dbReference>
<dbReference type="Pfam" id="PF03861">
    <property type="entry name" value="ANTAR"/>
    <property type="match status" value="1"/>
</dbReference>
<keyword evidence="3" id="KW-0805">Transcription regulation</keyword>
<dbReference type="PROSITE" id="PS50921">
    <property type="entry name" value="ANTAR"/>
    <property type="match status" value="1"/>
</dbReference>
<evidence type="ECO:0000313" key="6">
    <source>
        <dbReference type="EMBL" id="CAK51154.1"/>
    </source>
</evidence>
<keyword evidence="4" id="KW-0804">Transcription</keyword>
<sequence>MEGAHRPIAPAQAAHSTVDVPWNVRVSGRLNGHAEAGGGAMQWQRFAEQMAVLARDLLEKKSVQETLDAISVAAVDLVEGCDAAGILAVRKGRAITLSSCGEMVEASDRIQGELGEGPCYDLARRESGERTYRITDMTQPQPGCPAYADAARELGIGSMTGILLYTDKEDFGALNLYARRPGTFTQDIETAGWMLASHAAVALASARTIDQLEHAMETRHAIGEAMGILMERHRMSEDDAFSVLRRVSQHHNIKLREVAHKLRSEHDRP</sequence>
<dbReference type="GO" id="GO:0003723">
    <property type="term" value="F:RNA binding"/>
    <property type="evidence" value="ECO:0007669"/>
    <property type="project" value="InterPro"/>
</dbReference>
<dbReference type="GO" id="GO:0016301">
    <property type="term" value="F:kinase activity"/>
    <property type="evidence" value="ECO:0007669"/>
    <property type="project" value="UniProtKB-KW"/>
</dbReference>
<keyword evidence="2" id="KW-0418">Kinase</keyword>
<dbReference type="InterPro" id="IPR005561">
    <property type="entry name" value="ANTAR"/>
</dbReference>
<dbReference type="AlphaFoldDB" id="Q0JWL1"/>
<dbReference type="InterPro" id="IPR036388">
    <property type="entry name" value="WH-like_DNA-bd_sf"/>
</dbReference>
<dbReference type="EMBL" id="AM279695">
    <property type="protein sequence ID" value="CAK51154.1"/>
    <property type="molecule type" value="Genomic_DNA"/>
</dbReference>
<dbReference type="SUPFAM" id="SSF55781">
    <property type="entry name" value="GAF domain-like"/>
    <property type="match status" value="1"/>
</dbReference>
<reference evidence="6" key="1">
    <citation type="journal article" date="2006" name="J. Bacteriol.">
        <title>Intraspecific variability of the terminal inverted repeats of the linear chromosome of Streptomyces ambofaciens.</title>
        <authorList>
            <person name="Choulet F."/>
            <person name="Gallois A."/>
            <person name="Aigle B."/>
            <person name="Mangenot S."/>
            <person name="Gerbaud C."/>
            <person name="Truong C."/>
            <person name="Francou F.X."/>
            <person name="Borges F."/>
            <person name="Fourrier C."/>
            <person name="Guerineau M."/>
            <person name="Decaris B."/>
            <person name="Barbe V."/>
            <person name="Pernodet J.L."/>
            <person name="Leblond P."/>
        </authorList>
    </citation>
    <scope>NUCLEOTIDE SEQUENCE</scope>
    <source>
        <strain evidence="6">DSM40697</strain>
    </source>
</reference>
<dbReference type="Gene3D" id="1.10.10.10">
    <property type="entry name" value="Winged helix-like DNA-binding domain superfamily/Winged helix DNA-binding domain"/>
    <property type="match status" value="1"/>
</dbReference>
<dbReference type="SUPFAM" id="SSF52172">
    <property type="entry name" value="CheY-like"/>
    <property type="match status" value="1"/>
</dbReference>
<evidence type="ECO:0000256" key="2">
    <source>
        <dbReference type="ARBA" id="ARBA00022777"/>
    </source>
</evidence>
<feature type="domain" description="ANTAR" evidence="5">
    <location>
        <begin position="202"/>
        <end position="263"/>
    </location>
</feature>
<evidence type="ECO:0000256" key="4">
    <source>
        <dbReference type="ARBA" id="ARBA00023163"/>
    </source>
</evidence>
<name>Q0JWL1_STRAM</name>
<dbReference type="SMART" id="SM01012">
    <property type="entry name" value="ANTAR"/>
    <property type="match status" value="1"/>
</dbReference>
<dbReference type="EMBL" id="AM279694">
    <property type="protein sequence ID" value="CAK50916.1"/>
    <property type="molecule type" value="Genomic_DNA"/>
</dbReference>
<organism evidence="6">
    <name type="scientific">Streptomyces ambofaciens</name>
    <dbReference type="NCBI Taxonomy" id="1889"/>
    <lineage>
        <taxon>Bacteria</taxon>
        <taxon>Bacillati</taxon>
        <taxon>Actinomycetota</taxon>
        <taxon>Actinomycetes</taxon>
        <taxon>Kitasatosporales</taxon>
        <taxon>Streptomycetaceae</taxon>
        <taxon>Streptomyces</taxon>
    </lineage>
</organism>
<accession>Q0JWL1</accession>
<proteinExistence type="predicted"/>
<evidence type="ECO:0000256" key="3">
    <source>
        <dbReference type="ARBA" id="ARBA00023015"/>
    </source>
</evidence>
<dbReference type="Gene3D" id="3.30.450.40">
    <property type="match status" value="1"/>
</dbReference>
<dbReference type="InterPro" id="IPR003018">
    <property type="entry name" value="GAF"/>
</dbReference>
<keyword evidence="1" id="KW-0808">Transferase</keyword>
<gene>
    <name evidence="6" type="ORF">DSMT0073</name>
</gene>
<dbReference type="PIRSF" id="PIRSF036625">
    <property type="entry name" value="GAF_ANTAR"/>
    <property type="match status" value="1"/>
</dbReference>
<evidence type="ECO:0000259" key="5">
    <source>
        <dbReference type="PROSITE" id="PS50921"/>
    </source>
</evidence>
<dbReference type="InterPro" id="IPR011006">
    <property type="entry name" value="CheY-like_superfamily"/>
</dbReference>
<protein>
    <submittedName>
        <fullName evidence="6">Putative transcription antitermination regulator</fullName>
    </submittedName>
</protein>
<dbReference type="Pfam" id="PF13185">
    <property type="entry name" value="GAF_2"/>
    <property type="match status" value="1"/>
</dbReference>